<dbReference type="OrthoDB" id="421671at2759"/>
<dbReference type="RefSeq" id="XP_002676806.1">
    <property type="nucleotide sequence ID" value="XM_002676760.1"/>
</dbReference>
<dbReference type="SUPFAM" id="SSF56281">
    <property type="entry name" value="Metallo-hydrolase/oxidoreductase"/>
    <property type="match status" value="1"/>
</dbReference>
<dbReference type="InParanoid" id="D2VGG7"/>
<dbReference type="Gene3D" id="3.60.15.10">
    <property type="entry name" value="Ribonuclease Z/Hydroxyacylglutathione hydrolase-like"/>
    <property type="match status" value="1"/>
</dbReference>
<protein>
    <submittedName>
        <fullName evidence="1">Predicted protein</fullName>
    </submittedName>
</protein>
<organism evidence="2">
    <name type="scientific">Naegleria gruberi</name>
    <name type="common">Amoeba</name>
    <dbReference type="NCBI Taxonomy" id="5762"/>
    <lineage>
        <taxon>Eukaryota</taxon>
        <taxon>Discoba</taxon>
        <taxon>Heterolobosea</taxon>
        <taxon>Tetramitia</taxon>
        <taxon>Eutetramitia</taxon>
        <taxon>Vahlkampfiidae</taxon>
        <taxon>Naegleria</taxon>
    </lineage>
</organism>
<dbReference type="Proteomes" id="UP000006671">
    <property type="component" value="Unassembled WGS sequence"/>
</dbReference>
<dbReference type="VEuPathDB" id="AmoebaDB:NAEGRDRAFT_49340"/>
<dbReference type="AlphaFoldDB" id="D2VGG7"/>
<dbReference type="PANTHER" id="PTHR33835">
    <property type="entry name" value="YALI0C07656P"/>
    <property type="match status" value="1"/>
</dbReference>
<dbReference type="GeneID" id="8848117"/>
<dbReference type="InterPro" id="IPR036866">
    <property type="entry name" value="RibonucZ/Hydroxyglut_hydro"/>
</dbReference>
<dbReference type="InterPro" id="IPR025638">
    <property type="entry name" value="DUF4336"/>
</dbReference>
<evidence type="ECO:0000313" key="2">
    <source>
        <dbReference type="Proteomes" id="UP000006671"/>
    </source>
</evidence>
<reference evidence="1 2" key="1">
    <citation type="journal article" date="2010" name="Cell">
        <title>The genome of Naegleria gruberi illuminates early eukaryotic versatility.</title>
        <authorList>
            <person name="Fritz-Laylin L.K."/>
            <person name="Prochnik S.E."/>
            <person name="Ginger M.L."/>
            <person name="Dacks J.B."/>
            <person name="Carpenter M.L."/>
            <person name="Field M.C."/>
            <person name="Kuo A."/>
            <person name="Paredez A."/>
            <person name="Chapman J."/>
            <person name="Pham J."/>
            <person name="Shu S."/>
            <person name="Neupane R."/>
            <person name="Cipriano M."/>
            <person name="Mancuso J."/>
            <person name="Tu H."/>
            <person name="Salamov A."/>
            <person name="Lindquist E."/>
            <person name="Shapiro H."/>
            <person name="Lucas S."/>
            <person name="Grigoriev I.V."/>
            <person name="Cande W.Z."/>
            <person name="Fulton C."/>
            <person name="Rokhsar D.S."/>
            <person name="Dawson S.C."/>
        </authorList>
    </citation>
    <scope>NUCLEOTIDE SEQUENCE [LARGE SCALE GENOMIC DNA]</scope>
    <source>
        <strain evidence="1 2">NEG-M</strain>
    </source>
</reference>
<evidence type="ECO:0000313" key="1">
    <source>
        <dbReference type="EMBL" id="EFC44062.1"/>
    </source>
</evidence>
<dbReference type="KEGG" id="ngr:NAEGRDRAFT_49340"/>
<name>D2VGG7_NAEGR</name>
<accession>D2VGG7</accession>
<gene>
    <name evidence="1" type="ORF">NAEGRDRAFT_49340</name>
</gene>
<dbReference type="PANTHER" id="PTHR33835:SF1">
    <property type="entry name" value="METALLO-BETA-LACTAMASE DOMAIN-CONTAINING PROTEIN"/>
    <property type="match status" value="1"/>
</dbReference>
<dbReference type="eggNOG" id="ENOG502SHEK">
    <property type="taxonomic scope" value="Eukaryota"/>
</dbReference>
<dbReference type="EMBL" id="GG738870">
    <property type="protein sequence ID" value="EFC44062.1"/>
    <property type="molecule type" value="Genomic_DNA"/>
</dbReference>
<dbReference type="OMA" id="GFWNIRG"/>
<proteinExistence type="predicted"/>
<sequence length="273" mass="30673">MGNQSSAVVVEKRIKEIGKNFFNIRASFKIKGLINIGTHMSLIRLSNGKYLVIDTVPLDEELKKEIDELTNNGVDIEAVVATHPFHTLAFPDFYKNYSSASYYGTPRHIRNQKDIPWAGNIMDHLNKWSPDVEMRIPAGAEFVAPVPESTNHFNSVWVFSPVAKTIHVDDTINYFDNPSLLFKVLGKKSGQMDFHPSMTNGGLNKTETAPQLFKEWLENLLHDWDFDNACCAHVGVKIGGAHALVNETLTNAQGVLDKLAKKHEGKEEEHTHH</sequence>
<keyword evidence="2" id="KW-1185">Reference proteome</keyword>